<sequence>MPLRRLALVPTLLLSLTSSAQTRAAPADWKPSPAYQLLDFALEATAREIERTGARPTVNARELHLLTAAMYDAWAPFDARAISAYGELPRQKVVTDEAKRKAMLTALALVMYDLYPAQKKWIDEQLRRQRFDPKIRDGSPEAVGAAAARQLLEARRRDGANQLGDEAGGDGTPYGDYTFYVPINTDTKVNDPDRWQAIPFTLDDGRTVRPGFLTPHWYRVKPFALSSPSQFRPPPPPKYGSEKLKEEVAEVVHYSATLTVEQKALVEFMRDGPRSTGQSGHWLRFAQAVSRRDRHNLDMDVKLFFAVSASCFDAFIAAWEAKRFYDSSRPYTLVRQLYAGKKVRGWLGPARGVGEVAAENWMPYSPRSFVTPPFPGYVSGHSAVSAAAARTLELFTGSDVYDEEEARRAGALTEGGASHEAMMAVDGRTTDGGTCDVVLRLPTFSKTAELAGISRVMGGYHLQSDNLEGLKLGRKVADVTWLRAAALFGGKDTAK</sequence>
<evidence type="ECO:0000313" key="5">
    <source>
        <dbReference type="Proteomes" id="UP000249061"/>
    </source>
</evidence>
<dbReference type="PANTHER" id="PTHR34599:SF2">
    <property type="entry name" value="TRAF-TYPE DOMAIN-CONTAINING PROTEIN"/>
    <property type="match status" value="1"/>
</dbReference>
<gene>
    <name evidence="4" type="ORF">DI536_25690</name>
</gene>
<comment type="caution">
    <text evidence="4">The sequence shown here is derived from an EMBL/GenBank/DDBJ whole genome shotgun (WGS) entry which is preliminary data.</text>
</comment>
<keyword evidence="4" id="KW-0575">Peroxidase</keyword>
<protein>
    <submittedName>
        <fullName evidence="4">Haloperoxidase</fullName>
    </submittedName>
</protein>
<keyword evidence="4" id="KW-0560">Oxidoreductase</keyword>
<accession>A0A2W5SYZ5</accession>
<feature type="domain" description="Vanadium-dependent haloperoxidase NapH1-like second helical-bundle" evidence="3">
    <location>
        <begin position="303"/>
        <end position="417"/>
    </location>
</feature>
<feature type="domain" description="DUF6851" evidence="2">
    <location>
        <begin position="65"/>
        <end position="196"/>
    </location>
</feature>
<organism evidence="4 5">
    <name type="scientific">Archangium gephyra</name>
    <dbReference type="NCBI Taxonomy" id="48"/>
    <lineage>
        <taxon>Bacteria</taxon>
        <taxon>Pseudomonadati</taxon>
        <taxon>Myxococcota</taxon>
        <taxon>Myxococcia</taxon>
        <taxon>Myxococcales</taxon>
        <taxon>Cystobacterineae</taxon>
        <taxon>Archangiaceae</taxon>
        <taxon>Archangium</taxon>
    </lineage>
</organism>
<dbReference type="CDD" id="cd03398">
    <property type="entry name" value="PAP2_haloperoxidase"/>
    <property type="match status" value="1"/>
</dbReference>
<reference evidence="4 5" key="1">
    <citation type="submission" date="2017-08" db="EMBL/GenBank/DDBJ databases">
        <title>Infants hospitalized years apart are colonized by the same room-sourced microbial strains.</title>
        <authorList>
            <person name="Brooks B."/>
            <person name="Olm M.R."/>
            <person name="Firek B.A."/>
            <person name="Baker R."/>
            <person name="Thomas B.C."/>
            <person name="Morowitz M.J."/>
            <person name="Banfield J.F."/>
        </authorList>
    </citation>
    <scope>NUCLEOTIDE SEQUENCE [LARGE SCALE GENOMIC DNA]</scope>
    <source>
        <strain evidence="4">S2_003_000_R2_14</strain>
    </source>
</reference>
<dbReference type="InterPro" id="IPR055161">
    <property type="entry name" value="NapH1-like_2nd"/>
</dbReference>
<dbReference type="SUPFAM" id="SSF48317">
    <property type="entry name" value="Acid phosphatase/Vanadium-dependent haloperoxidase"/>
    <property type="match status" value="1"/>
</dbReference>
<dbReference type="InterPro" id="IPR036938">
    <property type="entry name" value="PAP2/HPO_sf"/>
</dbReference>
<dbReference type="Gene3D" id="1.10.606.20">
    <property type="match status" value="1"/>
</dbReference>
<feature type="signal peptide" evidence="1">
    <location>
        <begin position="1"/>
        <end position="20"/>
    </location>
</feature>
<dbReference type="InterPro" id="IPR052559">
    <property type="entry name" value="V-haloperoxidase"/>
</dbReference>
<dbReference type="AlphaFoldDB" id="A0A2W5SYZ5"/>
<dbReference type="EMBL" id="QFQP01000027">
    <property type="protein sequence ID" value="PZR08032.1"/>
    <property type="molecule type" value="Genomic_DNA"/>
</dbReference>
<dbReference type="Pfam" id="PF22778">
    <property type="entry name" value="VCPO_2nd"/>
    <property type="match status" value="1"/>
</dbReference>
<proteinExistence type="predicted"/>
<dbReference type="PANTHER" id="PTHR34599">
    <property type="entry name" value="PEROXIDASE-RELATED"/>
    <property type="match status" value="1"/>
</dbReference>
<keyword evidence="1" id="KW-0732">Signal</keyword>
<dbReference type="GO" id="GO:0004601">
    <property type="term" value="F:peroxidase activity"/>
    <property type="evidence" value="ECO:0007669"/>
    <property type="project" value="UniProtKB-KW"/>
</dbReference>
<evidence type="ECO:0000313" key="4">
    <source>
        <dbReference type="EMBL" id="PZR08032.1"/>
    </source>
</evidence>
<evidence type="ECO:0000259" key="2">
    <source>
        <dbReference type="Pfam" id="PF21167"/>
    </source>
</evidence>
<dbReference type="Proteomes" id="UP000249061">
    <property type="component" value="Unassembled WGS sequence"/>
</dbReference>
<dbReference type="Pfam" id="PF21167">
    <property type="entry name" value="DUF6851"/>
    <property type="match status" value="1"/>
</dbReference>
<feature type="chain" id="PRO_5016039183" evidence="1">
    <location>
        <begin position="21"/>
        <end position="495"/>
    </location>
</feature>
<evidence type="ECO:0000259" key="3">
    <source>
        <dbReference type="Pfam" id="PF22778"/>
    </source>
</evidence>
<dbReference type="InterPro" id="IPR049283">
    <property type="entry name" value="DUF6851"/>
</dbReference>
<evidence type="ECO:0000256" key="1">
    <source>
        <dbReference type="SAM" id="SignalP"/>
    </source>
</evidence>
<name>A0A2W5SYZ5_9BACT</name>